<protein>
    <submittedName>
        <fullName evidence="10">Putative alpha-ketoglutarate-dependent dioxygenase abh6</fullName>
    </submittedName>
</protein>
<dbReference type="AlphaFoldDB" id="A0A0M0JJ09"/>
<dbReference type="Proteomes" id="UP000037460">
    <property type="component" value="Unassembled WGS sequence"/>
</dbReference>
<dbReference type="PANTHER" id="PTHR46030">
    <property type="entry name" value="ALPHA-KETOGLUTARATE-DEPENDENT DIOXYGENASE ALKB HOMOLOG 6"/>
    <property type="match status" value="1"/>
</dbReference>
<reference evidence="11" key="1">
    <citation type="journal article" date="2015" name="PLoS Genet.">
        <title>Genome Sequence and Transcriptome Analyses of Chrysochromulina tobin: Metabolic Tools for Enhanced Algal Fitness in the Prominent Order Prymnesiales (Haptophyceae).</title>
        <authorList>
            <person name="Hovde B.T."/>
            <person name="Deodato C.R."/>
            <person name="Hunsperger H.M."/>
            <person name="Ryken S.A."/>
            <person name="Yost W."/>
            <person name="Jha R.K."/>
            <person name="Patterson J."/>
            <person name="Monnat R.J. Jr."/>
            <person name="Barlow S.B."/>
            <person name="Starkenburg S.R."/>
            <person name="Cattolico R.A."/>
        </authorList>
    </citation>
    <scope>NUCLEOTIDE SEQUENCE</scope>
    <source>
        <strain evidence="11">CCMP291</strain>
    </source>
</reference>
<dbReference type="GO" id="GO:0046872">
    <property type="term" value="F:metal ion binding"/>
    <property type="evidence" value="ECO:0007669"/>
    <property type="project" value="UniProtKB-KW"/>
</dbReference>
<evidence type="ECO:0000256" key="8">
    <source>
        <dbReference type="SAM" id="MobiDB-lite"/>
    </source>
</evidence>
<dbReference type="GO" id="GO:0005634">
    <property type="term" value="C:nucleus"/>
    <property type="evidence" value="ECO:0007669"/>
    <property type="project" value="UniProtKB-SubCell"/>
</dbReference>
<evidence type="ECO:0000256" key="3">
    <source>
        <dbReference type="ARBA" id="ARBA00022723"/>
    </source>
</evidence>
<gene>
    <name evidence="10" type="ORF">Ctob_006905</name>
</gene>
<dbReference type="PANTHER" id="PTHR46030:SF1">
    <property type="entry name" value="ALPHA-KETOGLUTARATE-DEPENDENT DIOXYGENASE ALKB HOMOLOG 6"/>
    <property type="match status" value="1"/>
</dbReference>
<keyword evidence="6" id="KW-0408">Iron</keyword>
<dbReference type="InterPro" id="IPR027450">
    <property type="entry name" value="AlkB-like"/>
</dbReference>
<accession>A0A0M0JJ09</accession>
<feature type="domain" description="Fe2OG dioxygenase" evidence="9">
    <location>
        <begin position="131"/>
        <end position="252"/>
    </location>
</feature>
<comment type="similarity">
    <text evidence="2">Belongs to the alkB family.</text>
</comment>
<comment type="subcellular location">
    <subcellularLocation>
        <location evidence="1">Nucleus</location>
    </subcellularLocation>
</comment>
<organism evidence="10 11">
    <name type="scientific">Chrysochromulina tobinii</name>
    <dbReference type="NCBI Taxonomy" id="1460289"/>
    <lineage>
        <taxon>Eukaryota</taxon>
        <taxon>Haptista</taxon>
        <taxon>Haptophyta</taxon>
        <taxon>Prymnesiophyceae</taxon>
        <taxon>Prymnesiales</taxon>
        <taxon>Chrysochromulinaceae</taxon>
        <taxon>Chrysochromulina</taxon>
    </lineage>
</organism>
<evidence type="ECO:0000256" key="2">
    <source>
        <dbReference type="ARBA" id="ARBA00007879"/>
    </source>
</evidence>
<dbReference type="InterPro" id="IPR005123">
    <property type="entry name" value="Oxoglu/Fe-dep_dioxygenase_dom"/>
</dbReference>
<name>A0A0M0JJ09_9EUKA</name>
<evidence type="ECO:0000256" key="4">
    <source>
        <dbReference type="ARBA" id="ARBA00022964"/>
    </source>
</evidence>
<sequence length="261" mass="27711">MPPDALALIRRAKAEKAKQSTADVTPPPPLPCPAFAKTPPLPPPLPSPPLVPSIYVIPDFVSQEDEELLLAHIAAAPPERWTGGRPGRRTANWGGLPGKVGVVEPLPAWISALVDALVRSGAWPVDVVGGPPNHCLINEYEAGAGLTPHTDGVMYAPHVCTLSLGSDVVLDLHLPSAAKDADASAQPHASLLLRRRSLNVYAGPAYSELFHGIAPRAEDVVREGIVNLTQDDERGEVIPRRRRWSIVFVHKLGASYGGAAA</sequence>
<dbReference type="Pfam" id="PF13532">
    <property type="entry name" value="2OG-FeII_Oxy_2"/>
    <property type="match status" value="1"/>
</dbReference>
<evidence type="ECO:0000256" key="6">
    <source>
        <dbReference type="ARBA" id="ARBA00023004"/>
    </source>
</evidence>
<keyword evidence="5" id="KW-0560">Oxidoreductase</keyword>
<dbReference type="InterPro" id="IPR032862">
    <property type="entry name" value="ALKBH6"/>
</dbReference>
<dbReference type="GO" id="GO:0051213">
    <property type="term" value="F:dioxygenase activity"/>
    <property type="evidence" value="ECO:0007669"/>
    <property type="project" value="UniProtKB-KW"/>
</dbReference>
<keyword evidence="3" id="KW-0479">Metal-binding</keyword>
<feature type="region of interest" description="Disordered" evidence="8">
    <location>
        <begin position="1"/>
        <end position="32"/>
    </location>
</feature>
<evidence type="ECO:0000256" key="7">
    <source>
        <dbReference type="ARBA" id="ARBA00023242"/>
    </source>
</evidence>
<dbReference type="Gene3D" id="2.60.120.590">
    <property type="entry name" value="Alpha-ketoglutarate-dependent dioxygenase AlkB-like"/>
    <property type="match status" value="1"/>
</dbReference>
<evidence type="ECO:0000259" key="9">
    <source>
        <dbReference type="PROSITE" id="PS51471"/>
    </source>
</evidence>
<evidence type="ECO:0000256" key="1">
    <source>
        <dbReference type="ARBA" id="ARBA00004123"/>
    </source>
</evidence>
<keyword evidence="4 10" id="KW-0223">Dioxygenase</keyword>
<evidence type="ECO:0000313" key="11">
    <source>
        <dbReference type="Proteomes" id="UP000037460"/>
    </source>
</evidence>
<dbReference type="InterPro" id="IPR037151">
    <property type="entry name" value="AlkB-like_sf"/>
</dbReference>
<dbReference type="PROSITE" id="PS51471">
    <property type="entry name" value="FE2OG_OXY"/>
    <property type="match status" value="1"/>
</dbReference>
<dbReference type="SUPFAM" id="SSF51197">
    <property type="entry name" value="Clavaminate synthase-like"/>
    <property type="match status" value="1"/>
</dbReference>
<keyword evidence="7" id="KW-0539">Nucleus</keyword>
<evidence type="ECO:0000256" key="5">
    <source>
        <dbReference type="ARBA" id="ARBA00023002"/>
    </source>
</evidence>
<evidence type="ECO:0000313" key="10">
    <source>
        <dbReference type="EMBL" id="KOO26445.1"/>
    </source>
</evidence>
<dbReference type="EMBL" id="JWZX01002850">
    <property type="protein sequence ID" value="KOO26445.1"/>
    <property type="molecule type" value="Genomic_DNA"/>
</dbReference>
<keyword evidence="11" id="KW-1185">Reference proteome</keyword>
<dbReference type="OrthoDB" id="412814at2759"/>
<comment type="caution">
    <text evidence="10">The sequence shown here is derived from an EMBL/GenBank/DDBJ whole genome shotgun (WGS) entry which is preliminary data.</text>
</comment>
<proteinExistence type="inferred from homology"/>